<keyword evidence="1" id="KW-0472">Membrane</keyword>
<gene>
    <name evidence="2" type="ORF">G3T36_00790</name>
</gene>
<dbReference type="Proteomes" id="UP000474967">
    <property type="component" value="Unassembled WGS sequence"/>
</dbReference>
<name>A0A6L9XSW9_9MICO</name>
<evidence type="ECO:0000313" key="2">
    <source>
        <dbReference type="EMBL" id="NEN04397.1"/>
    </source>
</evidence>
<sequence length="120" mass="12966">MGRVSDVRPDVKISPNDVLRFLLELFAVFSLAFWGFAAWPLPWNIVVGILAPALAIVLWALFRSPKAVFSIDPFGRAVVEIVVMASAALAWWSLGQPIVAGVFAVVATVSGIVNGRKEFA</sequence>
<proteinExistence type="predicted"/>
<dbReference type="InterPro" id="IPR021214">
    <property type="entry name" value="DUF2568"/>
</dbReference>
<feature type="transmembrane region" description="Helical" evidence="1">
    <location>
        <begin position="45"/>
        <end position="62"/>
    </location>
</feature>
<dbReference type="Pfam" id="PF10823">
    <property type="entry name" value="DUF2568"/>
    <property type="match status" value="1"/>
</dbReference>
<feature type="transmembrane region" description="Helical" evidence="1">
    <location>
        <begin position="98"/>
        <end position="115"/>
    </location>
</feature>
<keyword evidence="3" id="KW-1185">Reference proteome</keyword>
<evidence type="ECO:0000256" key="1">
    <source>
        <dbReference type="SAM" id="Phobius"/>
    </source>
</evidence>
<organism evidence="2 3">
    <name type="scientific">Leifsonia tongyongensis</name>
    <dbReference type="NCBI Taxonomy" id="1268043"/>
    <lineage>
        <taxon>Bacteria</taxon>
        <taxon>Bacillati</taxon>
        <taxon>Actinomycetota</taxon>
        <taxon>Actinomycetes</taxon>
        <taxon>Micrococcales</taxon>
        <taxon>Microbacteriaceae</taxon>
        <taxon>Leifsonia</taxon>
    </lineage>
</organism>
<protein>
    <submittedName>
        <fullName evidence="2">YrdB family protein</fullName>
    </submittedName>
</protein>
<accession>A0A6L9XSW9</accession>
<dbReference type="EMBL" id="JAAGWY010000001">
    <property type="protein sequence ID" value="NEN04397.1"/>
    <property type="molecule type" value="Genomic_DNA"/>
</dbReference>
<comment type="caution">
    <text evidence="2">The sequence shown here is derived from an EMBL/GenBank/DDBJ whole genome shotgun (WGS) entry which is preliminary data.</text>
</comment>
<dbReference type="AlphaFoldDB" id="A0A6L9XSW9"/>
<reference evidence="2 3" key="1">
    <citation type="journal article" date="2014" name="J. Microbiol.">
        <title>Diaminobutyricibacter tongyongensis gen. nov., sp. nov. and Homoserinibacter gongjuensis gen. nov., sp. nov. belong to the family Microbacteriaceae.</title>
        <authorList>
            <person name="Kim S.J."/>
            <person name="Ahn J.H."/>
            <person name="Weon H.Y."/>
            <person name="Hamada M."/>
            <person name="Suzuki K."/>
            <person name="Kwon S.W."/>
        </authorList>
    </citation>
    <scope>NUCLEOTIDE SEQUENCE [LARGE SCALE GENOMIC DNA]</scope>
    <source>
        <strain evidence="2 3">NBRC 108724</strain>
    </source>
</reference>
<keyword evidence="1" id="KW-0812">Transmembrane</keyword>
<evidence type="ECO:0000313" key="3">
    <source>
        <dbReference type="Proteomes" id="UP000474967"/>
    </source>
</evidence>
<feature type="transmembrane region" description="Helical" evidence="1">
    <location>
        <begin position="74"/>
        <end position="92"/>
    </location>
</feature>
<feature type="transmembrane region" description="Helical" evidence="1">
    <location>
        <begin position="21"/>
        <end position="39"/>
    </location>
</feature>
<keyword evidence="1" id="KW-1133">Transmembrane helix</keyword>
<dbReference type="RefSeq" id="WP_163287531.1">
    <property type="nucleotide sequence ID" value="NZ_JAAGWY010000001.1"/>
</dbReference>